<organism evidence="19 20">
    <name type="scientific">Microbulbifer marinus</name>
    <dbReference type="NCBI Taxonomy" id="658218"/>
    <lineage>
        <taxon>Bacteria</taxon>
        <taxon>Pseudomonadati</taxon>
        <taxon>Pseudomonadota</taxon>
        <taxon>Gammaproteobacteria</taxon>
        <taxon>Cellvibrionales</taxon>
        <taxon>Microbulbiferaceae</taxon>
        <taxon>Microbulbifer</taxon>
    </lineage>
</organism>
<evidence type="ECO:0000256" key="10">
    <source>
        <dbReference type="ARBA" id="ARBA00022630"/>
    </source>
</evidence>
<dbReference type="Pfam" id="PF18113">
    <property type="entry name" value="Rbx_binding"/>
    <property type="match status" value="1"/>
</dbReference>
<evidence type="ECO:0000256" key="17">
    <source>
        <dbReference type="SAM" id="MobiDB-lite"/>
    </source>
</evidence>
<evidence type="ECO:0000256" key="6">
    <source>
        <dbReference type="ARBA" id="ARBA00005337"/>
    </source>
</evidence>
<evidence type="ECO:0000313" key="20">
    <source>
        <dbReference type="Proteomes" id="UP000198658"/>
    </source>
</evidence>
<dbReference type="GO" id="GO:0005506">
    <property type="term" value="F:iron ion binding"/>
    <property type="evidence" value="ECO:0007669"/>
    <property type="project" value="InterPro"/>
</dbReference>
<comment type="cofactor">
    <cofactor evidence="2">
        <name>FAD</name>
        <dbReference type="ChEBI" id="CHEBI:57692"/>
    </cofactor>
</comment>
<evidence type="ECO:0000256" key="2">
    <source>
        <dbReference type="ARBA" id="ARBA00001974"/>
    </source>
</evidence>
<evidence type="ECO:0000313" key="19">
    <source>
        <dbReference type="EMBL" id="SDZ95522.1"/>
    </source>
</evidence>
<dbReference type="PRINTS" id="PR00411">
    <property type="entry name" value="PNDRDTASEI"/>
</dbReference>
<evidence type="ECO:0000256" key="4">
    <source>
        <dbReference type="ARBA" id="ARBA00004496"/>
    </source>
</evidence>
<dbReference type="InterPro" id="IPR023753">
    <property type="entry name" value="FAD/NAD-binding_dom"/>
</dbReference>
<dbReference type="Gene3D" id="3.30.390.120">
    <property type="match status" value="1"/>
</dbReference>
<evidence type="ECO:0000256" key="3">
    <source>
        <dbReference type="ARBA" id="ARBA00002792"/>
    </source>
</evidence>
<keyword evidence="14" id="KW-0560">Oxidoreductase</keyword>
<evidence type="ECO:0000256" key="11">
    <source>
        <dbReference type="ARBA" id="ARBA00022723"/>
    </source>
</evidence>
<dbReference type="GO" id="GO:0016491">
    <property type="term" value="F:oxidoreductase activity"/>
    <property type="evidence" value="ECO:0007669"/>
    <property type="project" value="UniProtKB-KW"/>
</dbReference>
<dbReference type="STRING" id="658218.SAMN05216562_1396"/>
<keyword evidence="15" id="KW-0408">Iron</keyword>
<dbReference type="SUPFAM" id="SSF57802">
    <property type="entry name" value="Rubredoxin-like"/>
    <property type="match status" value="2"/>
</dbReference>
<evidence type="ECO:0000256" key="8">
    <source>
        <dbReference type="ARBA" id="ARBA00022448"/>
    </source>
</evidence>
<dbReference type="Pfam" id="PF07992">
    <property type="entry name" value="Pyr_redox_2"/>
    <property type="match status" value="1"/>
</dbReference>
<gene>
    <name evidence="19" type="ORF">SAMN05216562_1396</name>
</gene>
<dbReference type="PROSITE" id="PS50903">
    <property type="entry name" value="RUBREDOXIN_LIKE"/>
    <property type="match status" value="2"/>
</dbReference>
<feature type="compositionally biased region" description="Low complexity" evidence="17">
    <location>
        <begin position="65"/>
        <end position="84"/>
    </location>
</feature>
<dbReference type="EMBL" id="FNQO01000001">
    <property type="protein sequence ID" value="SDZ95522.1"/>
    <property type="molecule type" value="Genomic_DNA"/>
</dbReference>
<dbReference type="AlphaFoldDB" id="A0A1H3XA74"/>
<dbReference type="OrthoDB" id="9808980at2"/>
<keyword evidence="9" id="KW-0963">Cytoplasm</keyword>
<dbReference type="PANTHER" id="PTHR43429:SF3">
    <property type="entry name" value="NITRITE REDUCTASE [NAD(P)H]"/>
    <property type="match status" value="1"/>
</dbReference>
<dbReference type="Pfam" id="PF00301">
    <property type="entry name" value="Rubredoxin"/>
    <property type="match status" value="2"/>
</dbReference>
<dbReference type="PRINTS" id="PR00368">
    <property type="entry name" value="FADPNR"/>
</dbReference>
<name>A0A1H3XA74_9GAMM</name>
<dbReference type="Gene3D" id="3.50.50.60">
    <property type="entry name" value="FAD/NAD(P)-binding domain"/>
    <property type="match status" value="2"/>
</dbReference>
<comment type="function">
    <text evidence="3">Involved in the hydrocarbon hydroxylating system, which transfers electrons from NADH to rubredoxin reductase and then through rubredoxin to alkane 1 monooxygenase.</text>
</comment>
<protein>
    <submittedName>
        <fullName evidence="19">Rubredoxin-NAD+ reductase</fullName>
    </submittedName>
</protein>
<proteinExistence type="inferred from homology"/>
<evidence type="ECO:0000256" key="13">
    <source>
        <dbReference type="ARBA" id="ARBA00022982"/>
    </source>
</evidence>
<dbReference type="InterPro" id="IPR018527">
    <property type="entry name" value="Rubredoxin_Fe_BS"/>
</dbReference>
<comment type="pathway">
    <text evidence="5">Hydrocarbon metabolism; alkane degradation.</text>
</comment>
<keyword evidence="11" id="KW-0479">Metal-binding</keyword>
<dbReference type="InterPro" id="IPR050260">
    <property type="entry name" value="FAD-bd_OxRdtase"/>
</dbReference>
<comment type="similarity">
    <text evidence="7">Belongs to the FAD-dependent oxidoreductase family.</text>
</comment>
<feature type="domain" description="Rubredoxin-like" evidence="18">
    <location>
        <begin position="4"/>
        <end position="55"/>
    </location>
</feature>
<keyword evidence="16" id="KW-0520">NAD</keyword>
<evidence type="ECO:0000256" key="5">
    <source>
        <dbReference type="ARBA" id="ARBA00004933"/>
    </source>
</evidence>
<feature type="region of interest" description="Disordered" evidence="17">
    <location>
        <begin position="61"/>
        <end position="86"/>
    </location>
</feature>
<dbReference type="FunFam" id="2.20.28.10:FF:000001">
    <property type="entry name" value="Rubredoxin"/>
    <property type="match status" value="2"/>
</dbReference>
<keyword evidence="13" id="KW-0249">Electron transport</keyword>
<keyword evidence="20" id="KW-1185">Reference proteome</keyword>
<dbReference type="GO" id="GO:0005737">
    <property type="term" value="C:cytoplasm"/>
    <property type="evidence" value="ECO:0007669"/>
    <property type="project" value="UniProtKB-SubCell"/>
</dbReference>
<evidence type="ECO:0000256" key="12">
    <source>
        <dbReference type="ARBA" id="ARBA00022827"/>
    </source>
</evidence>
<accession>A0A1H3XA74</accession>
<dbReference type="InterPro" id="IPR024935">
    <property type="entry name" value="Rubredoxin_dom"/>
</dbReference>
<dbReference type="PROSITE" id="PS00202">
    <property type="entry name" value="RUBREDOXIN"/>
    <property type="match status" value="2"/>
</dbReference>
<dbReference type="CDD" id="cd00730">
    <property type="entry name" value="rubredoxin"/>
    <property type="match status" value="2"/>
</dbReference>
<dbReference type="InterPro" id="IPR036188">
    <property type="entry name" value="FAD/NAD-bd_sf"/>
</dbReference>
<feature type="domain" description="Rubredoxin-like" evidence="18">
    <location>
        <begin position="91"/>
        <end position="142"/>
    </location>
</feature>
<comment type="cofactor">
    <cofactor evidence="1">
        <name>Fe(3+)</name>
        <dbReference type="ChEBI" id="CHEBI:29034"/>
    </cofactor>
</comment>
<comment type="subcellular location">
    <subcellularLocation>
        <location evidence="4">Cytoplasm</location>
    </subcellularLocation>
</comment>
<dbReference type="PRINTS" id="PR00163">
    <property type="entry name" value="RUBREDOXIN"/>
</dbReference>
<dbReference type="Gene3D" id="2.20.28.10">
    <property type="match status" value="2"/>
</dbReference>
<dbReference type="RefSeq" id="WP_091386415.1">
    <property type="nucleotide sequence ID" value="NZ_FNQO01000001.1"/>
</dbReference>
<dbReference type="Proteomes" id="UP000198658">
    <property type="component" value="Unassembled WGS sequence"/>
</dbReference>
<sequence>MAEYRVWECQICGWIYDEAKGWPEDGIAPGTRWEDIPDDWCCPECGAAKQDFEMLALAPQRQPQETAPLSAATPTESAPAAPDSADNKAGYRIWECMVCGWVYDESKGWPEDGIAPGTRWEDIPEDWCCPQCGVGKDEFDMVLVTETEAEPAPVPAAEHMQGAASDREPLVIIGTGLAGYNLAREFRKLDQATPLLLVTADDGTAYSKPLLSASLAHGKTPQQLASASAEQMARELNAEILVHTRVTDIDAEAKNLTLAVGNGSHSAGLRYGKLVLATGAGCRPLPAIEGDGHARLFRINSLGDYHRFRTAMVGRKRVLLLGAGLIGCEFANDLIQAGFEVEMVDPLDWPLATLLPEAAGRDIQRTLESHGVRFHGNARVTRLDRSGGGIRAQLDSGEHIDADIALAALGLQANTGLAAAAGLKINRGIVVNRQLQSSDANIFALGDCAEVDGHLLYFVAPLMACARALAKTLSGEPTPVHYGTLPVAVKTTLRPTTVCPPRPGAEGSWHIDSSASGVQAEFRGADGRLLGFALTGSAITARDTLTAECTPLMDD</sequence>
<keyword evidence="12" id="KW-0274">FAD</keyword>
<evidence type="ECO:0000256" key="7">
    <source>
        <dbReference type="ARBA" id="ARBA00006442"/>
    </source>
</evidence>
<keyword evidence="8" id="KW-0813">Transport</keyword>
<evidence type="ECO:0000256" key="16">
    <source>
        <dbReference type="ARBA" id="ARBA00023027"/>
    </source>
</evidence>
<evidence type="ECO:0000256" key="1">
    <source>
        <dbReference type="ARBA" id="ARBA00001965"/>
    </source>
</evidence>
<evidence type="ECO:0000259" key="18">
    <source>
        <dbReference type="PROSITE" id="PS50903"/>
    </source>
</evidence>
<evidence type="ECO:0000256" key="15">
    <source>
        <dbReference type="ARBA" id="ARBA00023004"/>
    </source>
</evidence>
<dbReference type="InterPro" id="IPR024934">
    <property type="entry name" value="Rubredoxin-like_dom"/>
</dbReference>
<evidence type="ECO:0000256" key="9">
    <source>
        <dbReference type="ARBA" id="ARBA00022490"/>
    </source>
</evidence>
<dbReference type="SUPFAM" id="SSF51905">
    <property type="entry name" value="FAD/NAD(P)-binding domain"/>
    <property type="match status" value="1"/>
</dbReference>
<dbReference type="PANTHER" id="PTHR43429">
    <property type="entry name" value="PYRIDINE NUCLEOTIDE-DISULFIDE OXIDOREDUCTASE DOMAIN-CONTAINING"/>
    <property type="match status" value="1"/>
</dbReference>
<reference evidence="20" key="1">
    <citation type="submission" date="2016-10" db="EMBL/GenBank/DDBJ databases">
        <authorList>
            <person name="Varghese N."/>
            <person name="Submissions S."/>
        </authorList>
    </citation>
    <scope>NUCLEOTIDE SEQUENCE [LARGE SCALE GENOMIC DNA]</scope>
    <source>
        <strain evidence="20">CGMCC 1.10657</strain>
    </source>
</reference>
<evidence type="ECO:0000256" key="14">
    <source>
        <dbReference type="ARBA" id="ARBA00023002"/>
    </source>
</evidence>
<comment type="similarity">
    <text evidence="6">Belongs to the rubredoxin family.</text>
</comment>
<dbReference type="InterPro" id="IPR041364">
    <property type="entry name" value="Rbx-bd"/>
</dbReference>
<keyword evidence="10" id="KW-0285">Flavoprotein</keyword>